<dbReference type="HOGENOM" id="CLU_170190_0_0_6"/>
<proteinExistence type="predicted"/>
<dbReference type="EMBL" id="CP006664">
    <property type="protein sequence ID" value="AIJ08088.1"/>
    <property type="molecule type" value="Genomic_DNA"/>
</dbReference>
<sequence length="114" mass="13206">MSHDLFEPEMEITLDDNSAIYSFFKKFSRVAVEIRDNIYRELPQIIQRRPHKIKAAWGLKHQGITILEYKVALKPQSFRAAYVQQGEAVRVIFISDILIKRDFVKALAATSLVN</sequence>
<accession>A0A076LN90</accession>
<dbReference type="KEGG" id="ete:ETEE_1639"/>
<evidence type="ECO:0000313" key="1">
    <source>
        <dbReference type="EMBL" id="AIJ08088.1"/>
    </source>
</evidence>
<dbReference type="RefSeq" id="WP_034164034.1">
    <property type="nucleotide sequence ID" value="NZ_CP006664.1"/>
</dbReference>
<reference evidence="1 2" key="1">
    <citation type="journal article" date="2012" name="PLoS ONE">
        <title>Edwardsiella comparative phylogenomics reveal the new intra/inter-species taxonomic relationships, virulence evolution and niche adaptation mechanisms.</title>
        <authorList>
            <person name="Yang M."/>
            <person name="Lv Y."/>
            <person name="Xiao J."/>
            <person name="Wu H."/>
            <person name="Zheng H."/>
            <person name="Liu Q."/>
            <person name="Zhang Y."/>
            <person name="Wang Q."/>
        </authorList>
    </citation>
    <scope>NUCLEOTIDE SEQUENCE [LARGE SCALE GENOMIC DNA]</scope>
    <source>
        <strain evidence="2">080813</strain>
    </source>
</reference>
<dbReference type="AlphaFoldDB" id="A0A076LN90"/>
<gene>
    <name evidence="1" type="ORF">ETEE_1639</name>
</gene>
<name>A0A076LN90_9GAMM</name>
<dbReference type="Proteomes" id="UP000028681">
    <property type="component" value="Chromosome"/>
</dbReference>
<protein>
    <submittedName>
        <fullName evidence="1">Uncharacterized protein</fullName>
    </submittedName>
</protein>
<organism evidence="1 2">
    <name type="scientific">Edwardsiella anguillarum ET080813</name>
    <dbReference type="NCBI Taxonomy" id="667120"/>
    <lineage>
        <taxon>Bacteria</taxon>
        <taxon>Pseudomonadati</taxon>
        <taxon>Pseudomonadota</taxon>
        <taxon>Gammaproteobacteria</taxon>
        <taxon>Enterobacterales</taxon>
        <taxon>Hafniaceae</taxon>
        <taxon>Edwardsiella</taxon>
    </lineage>
</organism>
<dbReference type="GeneID" id="33939256"/>
<evidence type="ECO:0000313" key="2">
    <source>
        <dbReference type="Proteomes" id="UP000028681"/>
    </source>
</evidence>